<dbReference type="EMBL" id="CP136426">
    <property type="protein sequence ID" value="WOC51086.1"/>
    <property type="molecule type" value="Genomic_DNA"/>
</dbReference>
<dbReference type="AlphaFoldDB" id="A0AAU0F0L5"/>
<gene>
    <name evidence="1" type="ORF">BPO_0439</name>
</gene>
<evidence type="ECO:0000313" key="2">
    <source>
        <dbReference type="Proteomes" id="UP001432059"/>
    </source>
</evidence>
<proteinExistence type="predicted"/>
<dbReference type="Pfam" id="PF14064">
    <property type="entry name" value="HmuY"/>
    <property type="match status" value="2"/>
</dbReference>
<sequence>MSLGMLASCIREDDTPVVIPPIEGATIAANVGGATQPNQVWIDLSENTQTFNQRDRWDLAFYNGSQFRVLINSSIMMAVGKVEGYMDIDQVNSQTVAELKSKVQVGNFQDNVQYIDVPSGDFLNQTSGIAEINESESQNTVYLLNMGRELYTGSIAPKRAFVGGAERGWMKIRILRTATEYKIQFAELDSPTHEELTIEKDADYHFNYFSLRQKSLVKIQPPKKKWDLCFTVFTNAVDAGSYFTSYTFSDMILHNTLDHTGVYQVTTEAGQGEVAYKAFQKVDVDESRFVYNDQRALGSHWRTTTGANGAEVFSDRFYIIKDAEGFYFKLRMMKMSNEEGYRGYPEFEYQPL</sequence>
<keyword evidence="2" id="KW-1185">Reference proteome</keyword>
<dbReference type="CDD" id="cd12105">
    <property type="entry name" value="HmuY"/>
    <property type="match status" value="1"/>
</dbReference>
<evidence type="ECO:0000313" key="1">
    <source>
        <dbReference type="EMBL" id="WOC51086.1"/>
    </source>
</evidence>
<organism evidence="1 2">
    <name type="scientific">Bergeyella porcorum</name>
    <dbReference type="NCBI Taxonomy" id="1735111"/>
    <lineage>
        <taxon>Bacteria</taxon>
        <taxon>Pseudomonadati</taxon>
        <taxon>Bacteroidota</taxon>
        <taxon>Flavobacteriia</taxon>
        <taxon>Flavobacteriales</taxon>
        <taxon>Weeksellaceae</taxon>
        <taxon>Bergeyella</taxon>
    </lineage>
</organism>
<dbReference type="InterPro" id="IPR025921">
    <property type="entry name" value="HmuY"/>
</dbReference>
<accession>A0AAU0F0L5</accession>
<name>A0AAU0F0L5_9FLAO</name>
<dbReference type="KEGG" id="bpor:BPO_0439"/>
<dbReference type="Proteomes" id="UP001432059">
    <property type="component" value="Chromosome"/>
</dbReference>
<evidence type="ECO:0008006" key="3">
    <source>
        <dbReference type="Google" id="ProtNLM"/>
    </source>
</evidence>
<protein>
    <recommendedName>
        <fullName evidence="3">HmuY protein</fullName>
    </recommendedName>
</protein>
<reference evidence="1" key="1">
    <citation type="submission" date="2023-10" db="EMBL/GenBank/DDBJ databases">
        <title>Characterization and whole genome sequencing of a novel strain of Bergeyella porcorum QD2021 isolated from pig.</title>
        <authorList>
            <person name="Liu G."/>
            <person name="Chen C."/>
            <person name="Han X."/>
        </authorList>
    </citation>
    <scope>NUCLEOTIDE SEQUENCE</scope>
    <source>
        <strain evidence="1">QD2021</strain>
    </source>
</reference>